<feature type="transmembrane region" description="Helical" evidence="1">
    <location>
        <begin position="43"/>
        <end position="67"/>
    </location>
</feature>
<organism evidence="2">
    <name type="scientific">marine sediment metagenome</name>
    <dbReference type="NCBI Taxonomy" id="412755"/>
    <lineage>
        <taxon>unclassified sequences</taxon>
        <taxon>metagenomes</taxon>
        <taxon>ecological metagenomes</taxon>
    </lineage>
</organism>
<keyword evidence="1" id="KW-1133">Transmembrane helix</keyword>
<proteinExistence type="predicted"/>
<name>X1H5P9_9ZZZZ</name>
<feature type="non-terminal residue" evidence="2">
    <location>
        <position position="1"/>
    </location>
</feature>
<accession>X1H5P9</accession>
<sequence>FGITIGLIDVFSKNNPELWGKDHRNYRRTSIKILRFQRVLRKILVGVAWAGFVFGAFCAFITVFGVFEFVTTQLAYISSQYGVFLSFIFLSNTIILLKLKRGKWNRKKFRRVALTGVFV</sequence>
<dbReference type="EMBL" id="BARU01015136">
    <property type="protein sequence ID" value="GAH40628.1"/>
    <property type="molecule type" value="Genomic_DNA"/>
</dbReference>
<comment type="caution">
    <text evidence="2">The sequence shown here is derived from an EMBL/GenBank/DDBJ whole genome shotgun (WGS) entry which is preliminary data.</text>
</comment>
<feature type="transmembrane region" description="Helical" evidence="1">
    <location>
        <begin position="79"/>
        <end position="99"/>
    </location>
</feature>
<evidence type="ECO:0000313" key="2">
    <source>
        <dbReference type="EMBL" id="GAH40628.1"/>
    </source>
</evidence>
<reference evidence="2" key="1">
    <citation type="journal article" date="2014" name="Front. Microbiol.">
        <title>High frequency of phylogenetically diverse reductive dehalogenase-homologous genes in deep subseafloor sedimentary metagenomes.</title>
        <authorList>
            <person name="Kawai M."/>
            <person name="Futagami T."/>
            <person name="Toyoda A."/>
            <person name="Takaki Y."/>
            <person name="Nishi S."/>
            <person name="Hori S."/>
            <person name="Arai W."/>
            <person name="Tsubouchi T."/>
            <person name="Morono Y."/>
            <person name="Uchiyama I."/>
            <person name="Ito T."/>
            <person name="Fujiyama A."/>
            <person name="Inagaki F."/>
            <person name="Takami H."/>
        </authorList>
    </citation>
    <scope>NUCLEOTIDE SEQUENCE</scope>
    <source>
        <strain evidence="2">Expedition CK06-06</strain>
    </source>
</reference>
<keyword evidence="1" id="KW-0472">Membrane</keyword>
<gene>
    <name evidence="2" type="ORF">S03H2_26246</name>
</gene>
<feature type="non-terminal residue" evidence="2">
    <location>
        <position position="119"/>
    </location>
</feature>
<evidence type="ECO:0000256" key="1">
    <source>
        <dbReference type="SAM" id="Phobius"/>
    </source>
</evidence>
<dbReference type="AlphaFoldDB" id="X1H5P9"/>
<protein>
    <submittedName>
        <fullName evidence="2">Uncharacterized protein</fullName>
    </submittedName>
</protein>
<keyword evidence="1" id="KW-0812">Transmembrane</keyword>